<proteinExistence type="predicted"/>
<evidence type="ECO:0000259" key="2">
    <source>
        <dbReference type="Pfam" id="PF25023"/>
    </source>
</evidence>
<keyword evidence="1" id="KW-0677">Repeat</keyword>
<dbReference type="PANTHER" id="PTHR32305:SF15">
    <property type="entry name" value="PROTEIN RHSA-RELATED"/>
    <property type="match status" value="1"/>
</dbReference>
<feature type="domain" description="Teneurin-like YD-shell" evidence="2">
    <location>
        <begin position="1450"/>
        <end position="1719"/>
    </location>
</feature>
<dbReference type="KEGG" id="pta:HPL003_15295"/>
<organism evidence="3 4">
    <name type="scientific">Paenibacillus terrae (strain HPL-003)</name>
    <dbReference type="NCBI Taxonomy" id="985665"/>
    <lineage>
        <taxon>Bacteria</taxon>
        <taxon>Bacillati</taxon>
        <taxon>Bacillota</taxon>
        <taxon>Bacilli</taxon>
        <taxon>Bacillales</taxon>
        <taxon>Paenibacillaceae</taxon>
        <taxon>Paenibacillus</taxon>
    </lineage>
</organism>
<dbReference type="Pfam" id="PF05593">
    <property type="entry name" value="RHS_repeat"/>
    <property type="match status" value="4"/>
</dbReference>
<dbReference type="InterPro" id="IPR022385">
    <property type="entry name" value="Rhs_assc_core"/>
</dbReference>
<name>G7VXP8_PAETH</name>
<feature type="domain" description="Teneurin-like YD-shell" evidence="2">
    <location>
        <begin position="1192"/>
        <end position="1364"/>
    </location>
</feature>
<sequence length="1953" mass="218213">MIITIIFGTISGYIPQNVFGAGNEDTQYSADQMAARFGVTSSFLSEQLRKGYSLNQIYTALYSAEQDHISYEQAAASLFPIEENQSQTVTSDVYNKLSDAPLDNLISHNVTDDVYPTDDPDPVNKVTEDVYKMDVLKQSLMANVPQLPPIREEAPVYNKSSFNEAPYSVGDDKESISTLSGSLSLQNTDLTLPGRNGLGFSLTRQYDTNRAQFFDKGAEIIDNSAAVQNYYVYFKAMMKPITKLYKATYQQKRWIQEDTDGDGNVDVNAYNLQPETKVIGTYTTYEAASQAAGQKVTYTTPPESRTETDYRRSTSRNDFVSSIKYDYHGFKGTLSRSGSPYVISGSESQPVSMGAVDSCSFFSMGSYNSQGYYSGSSITTCGNSMHYSSANGFSGTLYAYNTYYSSTCPNYDSSRANSICYVSGTKYYKGSVSKPGYDTREWRQDYSGTVTKPGYTSDIGYSEWTSNGKGGRTRTAFTMEGSPQIETIVSEGLETAVRRQTALFTTIAEAEHYRDIINSSPQAEIPGNDGNRYYIAADADATVFAEIVAYQPSFIFQNRTYPALEDQLNPLGKGWSWNLPYVETKEGKQYMHLGDGGSYEIEGDQLKGYDWKGLTFTPDTSVTVNGENSAYVLTSVDGMKKQYFSKDGQLLQIEDAYHNTIKFNYELNATYKRKLLSKVEDVIGNSIDIQYTATDVTLSKGNRTVVYHKHKEQGVELLDSVTDAEGRKTTYSYTLAPAKFNLSASHPERQISNPYALLTKVFHPTGASTLYTYEDQPVKRYIGSNSVNEAYRAVSRVDQITYENNQTENYNRETIHYNSDMGESYVKDTSFSTVTDNGLVRSTFNYNKKFISADMPPQYYLDQSVVKAGDSEKSTAYQYGKQVTGKAYTVPVPTRTSSSNNQNGDVLTTTAEYDDYGNMTNSVDEKGSQTAYTYDDKHRIKTVTEPIDSQSTGVTEYTRNPQGKVTQVIVSKDHSGGELLQKVNYSGIDAYGNTTAQTISNGNKSVTTTTEYSSSYDHAFPTKQSVEITNIDGEKSTVSIQSDYDKSTGLITSSLDGKGQKTGYQYDALDRVKAVTYPDGKSIRVAYDDLENTVTVTNELGIRTKTRYNALGWNIESGLFEGNDYVIKSKSAYDDNGRLVSSEDALGHLTRYGYDAWSRTTSTAYADGSEAAVKYDDALRQVIQRDGELNEQIQIYDKWNRLVQNKEKSATDGNEKITSKIVYDAVSDQILKQTDANGNETQFSYNALGDQTSVTESNGETTKYTYDMLGNLTRITYPDGQAKVKSYDELGRVIQTKDAKGQIEKRHFDANGNLSKKIDRNGKVTSFEYDSRNRLKSRIGKDETVSYVYDAAGKRLSMTDQTGTTSYAYDPYTEQLNTLSYPDGLKLSNQYDSNGNRTEMTGPFGEQVNYTYDQLNRLKTVGNTKDKPVSEYTYTKNGLLDSMVSANGYRQQNQYNGIELVELKHTRFDAETNSFQYSYDPGKNITKRIQNGIEDAFTYDKLNRIVTSTENQDAYSYDARGNRLTMETERPPHTKPRENSFDDQNRLTQVKIGGKIVEYRYNGDGLLTDRIQDGVQTRYYYDGNSAQIIAEATIENGKPVLKANYIRGLKLDAIAYADQTEAYPVYNGHGDIIEIRDSSGALLNQYQYDIWGNEEVKEEKVHNPFRYSGELWDDTTELQYLRARWYDPDSGRFINEDTYEGEVDNSLSFNLYAYVHNNPLIYIDPSGHRHEAGAGGGGYYYQLATASDTMAIIDSRGASSAFRNQLLGRLLDKHSRSLYGYALNGEMTQNQFKYLFNTATNTTNSGSAKWALKELDYFFVHGWDDKLITAAEGFGMASSGAISGVSSGNRKSKANLSTPNPIQSSIRAQYEEIILGRGTPRIDPGTGKQTIFQANELKKGASSNVWAGSLEYDVPGTSHRILKRPDGKLGYVVNHDYSKPKLFPAPWYPEGGK</sequence>
<dbReference type="Pfam" id="PF25023">
    <property type="entry name" value="TEN_YD-shell"/>
    <property type="match status" value="2"/>
</dbReference>
<dbReference type="InterPro" id="IPR056823">
    <property type="entry name" value="TEN-like_YD-shell"/>
</dbReference>
<evidence type="ECO:0000256" key="1">
    <source>
        <dbReference type="ARBA" id="ARBA00022737"/>
    </source>
</evidence>
<protein>
    <submittedName>
        <fullName evidence="3">Rhs family protein</fullName>
    </submittedName>
</protein>
<dbReference type="eggNOG" id="COG3209">
    <property type="taxonomic scope" value="Bacteria"/>
</dbReference>
<gene>
    <name evidence="3" type="ordered locus">HPL003_15295</name>
</gene>
<dbReference type="InterPro" id="IPR050708">
    <property type="entry name" value="T6SS_VgrG/RHS"/>
</dbReference>
<dbReference type="InterPro" id="IPR031325">
    <property type="entry name" value="RHS_repeat"/>
</dbReference>
<dbReference type="HOGENOM" id="CLU_234735_0_0_9"/>
<reference evidence="4" key="1">
    <citation type="submission" date="2011-11" db="EMBL/GenBank/DDBJ databases">
        <title>Complete sequence of Paenibacillus terrae HPL-003.</title>
        <authorList>
            <person name="Shin S.H."/>
            <person name="Kim S."/>
            <person name="Kim J.Y."/>
        </authorList>
    </citation>
    <scope>NUCLEOTIDE SEQUENCE [LARGE SCALE GENOMIC DNA]</scope>
    <source>
        <strain evidence="4">HPL-003</strain>
    </source>
</reference>
<dbReference type="NCBIfam" id="TIGR01643">
    <property type="entry name" value="YD_repeat_2x"/>
    <property type="match status" value="6"/>
</dbReference>
<dbReference type="Proteomes" id="UP000005876">
    <property type="component" value="Chromosome"/>
</dbReference>
<dbReference type="NCBIfam" id="TIGR03696">
    <property type="entry name" value="Rhs_assc_core"/>
    <property type="match status" value="1"/>
</dbReference>
<dbReference type="STRING" id="985665.HPL003_15295"/>
<reference key="2">
    <citation type="submission" date="2011-11" db="EMBL/GenBank/DDBJ databases">
        <authorList>
            <person name="Shin S.H."/>
            <person name="Kim S."/>
            <person name="Kim J.Y."/>
        </authorList>
    </citation>
    <scope>NUCLEOTIDE SEQUENCE</scope>
    <source>
        <strain>HPL-003</strain>
    </source>
</reference>
<dbReference type="Gene3D" id="2.180.10.10">
    <property type="entry name" value="RHS repeat-associated core"/>
    <property type="match status" value="4"/>
</dbReference>
<dbReference type="PANTHER" id="PTHR32305">
    <property type="match status" value="1"/>
</dbReference>
<dbReference type="RefSeq" id="WP_014280529.1">
    <property type="nucleotide sequence ID" value="NC_016641.1"/>
</dbReference>
<dbReference type="EMBL" id="CP003107">
    <property type="protein sequence ID" value="AET59808.1"/>
    <property type="molecule type" value="Genomic_DNA"/>
</dbReference>
<reference evidence="3 4" key="3">
    <citation type="journal article" date="2012" name="J. Bacteriol.">
        <title>Genome Sequence of Paenibacillus terrae HPL-003, a Xylanase-Producing Bacterium Isolated from Soil Found in Forest Residue.</title>
        <authorList>
            <person name="Shin S.H."/>
            <person name="Kim S."/>
            <person name="Kim J.Y."/>
            <person name="Song H.Y."/>
            <person name="Cho S.J."/>
            <person name="Kim D.R."/>
            <person name="Lee K.I."/>
            <person name="Lim H.K."/>
            <person name="Park N.J."/>
            <person name="Hwang I.T."/>
            <person name="Yang K.S."/>
        </authorList>
    </citation>
    <scope>NUCLEOTIDE SEQUENCE [LARGE SCALE GENOMIC DNA]</scope>
    <source>
        <strain evidence="3 4">HPL-003</strain>
    </source>
</reference>
<dbReference type="InterPro" id="IPR006530">
    <property type="entry name" value="YD"/>
</dbReference>
<evidence type="ECO:0000313" key="4">
    <source>
        <dbReference type="Proteomes" id="UP000005876"/>
    </source>
</evidence>
<evidence type="ECO:0000313" key="3">
    <source>
        <dbReference type="EMBL" id="AET59808.1"/>
    </source>
</evidence>
<accession>G7VXP8</accession>